<keyword evidence="6" id="KW-1185">Reference proteome</keyword>
<dbReference type="PANTHER" id="PTHR45644">
    <property type="entry name" value="AAA ATPASE, PUTATIVE (AFU_ORTHOLOGUE AFUA_2G12920)-RELATED-RELATED"/>
    <property type="match status" value="1"/>
</dbReference>
<feature type="domain" description="Ubiquitin-like" evidence="4">
    <location>
        <begin position="461"/>
        <end position="494"/>
    </location>
</feature>
<dbReference type="Gramene" id="CDY26936">
    <property type="protein sequence ID" value="CDY26936"/>
    <property type="gene ID" value="GSBRNA2T00036670001"/>
</dbReference>
<dbReference type="InterPro" id="IPR029071">
    <property type="entry name" value="Ubiquitin-like_domsf"/>
</dbReference>
<evidence type="ECO:0000313" key="6">
    <source>
        <dbReference type="Proteomes" id="UP000028999"/>
    </source>
</evidence>
<dbReference type="InterPro" id="IPR051701">
    <property type="entry name" value="Mito_OM_Translocase_MSP1"/>
</dbReference>
<keyword evidence="3" id="KW-1133">Transmembrane helix</keyword>
<evidence type="ECO:0000256" key="1">
    <source>
        <dbReference type="ARBA" id="ARBA00022741"/>
    </source>
</evidence>
<organism evidence="5 6">
    <name type="scientific">Brassica napus</name>
    <name type="common">Rape</name>
    <dbReference type="NCBI Taxonomy" id="3708"/>
    <lineage>
        <taxon>Eukaryota</taxon>
        <taxon>Viridiplantae</taxon>
        <taxon>Streptophyta</taxon>
        <taxon>Embryophyta</taxon>
        <taxon>Tracheophyta</taxon>
        <taxon>Spermatophyta</taxon>
        <taxon>Magnoliopsida</taxon>
        <taxon>eudicotyledons</taxon>
        <taxon>Gunneridae</taxon>
        <taxon>Pentapetalae</taxon>
        <taxon>rosids</taxon>
        <taxon>malvids</taxon>
        <taxon>Brassicales</taxon>
        <taxon>Brassicaceae</taxon>
        <taxon>Brassiceae</taxon>
        <taxon>Brassica</taxon>
    </lineage>
</organism>
<dbReference type="PROSITE" id="PS50053">
    <property type="entry name" value="UBIQUITIN_2"/>
    <property type="match status" value="1"/>
</dbReference>
<sequence length="514" mass="58640">MKSPIQAVWSWARRQPTKVGAFLAIAGMAALVLLRFIVHDHDNLFVAGEAVHSIRICAVKAYLHGGQRQLRFYYVLLAFEAIPKLGMVFREPVEGADVNCPRMCKSSFKRNGMTGVSLSAINKELSNTTDIDNIIPTRTPQEERLLDDIWEDEDDVDESDIVVESWEKCLDGGYKVFFQDMHDEDVAARQKQAEESEAAAGDGIEVGEQSIHLGDAMKLLKRTMKLMRTVDKKVDQLDGRLAPLKEFGLWPSMVLISEIVQTFILADFYYYYVKSVFGGQLALLLPSGVVKNVKKGRKLMGLDMFLLDEKVVVSVSETNPLIIYLRNVEKLLESERFYNLYQILLNKISVGEEVSALFPYNIEIRPHEDESQLSSWKNRLEDDMKMVQFQDNKNQTLACHNKYESYRSEPKIVVATSINPTLLIASRNVFRRKNASLMFNKGRWSCFRLTRTAKHLFMSWLNYALKKLADDKTTKDYNIERGSVLHLVLALSGGVDVLWIVTLSYFCLGILFFL</sequence>
<proteinExistence type="predicted"/>
<dbReference type="STRING" id="3708.A0A078GNP6"/>
<dbReference type="InterPro" id="IPR000626">
    <property type="entry name" value="Ubiquitin-like_dom"/>
</dbReference>
<dbReference type="InterPro" id="IPR005048">
    <property type="entry name" value="DUF287"/>
</dbReference>
<feature type="transmembrane region" description="Helical" evidence="3">
    <location>
        <begin position="484"/>
        <end position="513"/>
    </location>
</feature>
<dbReference type="Gene3D" id="3.10.20.90">
    <property type="entry name" value="Phosphatidylinositol 3-kinase Catalytic Subunit, Chain A, domain 1"/>
    <property type="match status" value="1"/>
</dbReference>
<dbReference type="EMBL" id="LK032197">
    <property type="protein sequence ID" value="CDY26936.1"/>
    <property type="molecule type" value="Genomic_DNA"/>
</dbReference>
<keyword evidence="3" id="KW-0472">Membrane</keyword>
<gene>
    <name evidence="5" type="primary">BnaC09g36470D</name>
    <name evidence="5" type="ORF">GSBRNA2T00036670001</name>
</gene>
<dbReference type="Proteomes" id="UP000028999">
    <property type="component" value="Unassembled WGS sequence"/>
</dbReference>
<dbReference type="PaxDb" id="3708-A0A078GNP6"/>
<dbReference type="Pfam" id="PF03384">
    <property type="entry name" value="DUF287"/>
    <property type="match status" value="1"/>
</dbReference>
<dbReference type="SUPFAM" id="SSF54236">
    <property type="entry name" value="Ubiquitin-like"/>
    <property type="match status" value="1"/>
</dbReference>
<dbReference type="GO" id="GO:0005524">
    <property type="term" value="F:ATP binding"/>
    <property type="evidence" value="ECO:0007669"/>
    <property type="project" value="UniProtKB-KW"/>
</dbReference>
<feature type="transmembrane region" description="Helical" evidence="3">
    <location>
        <begin position="271"/>
        <end position="290"/>
    </location>
</feature>
<dbReference type="PANTHER" id="PTHR45644:SF47">
    <property type="entry name" value="GENOME ASSEMBLY, CHROMOSOME: A10"/>
    <property type="match status" value="1"/>
</dbReference>
<feature type="transmembrane region" description="Helical" evidence="3">
    <location>
        <begin position="21"/>
        <end position="38"/>
    </location>
</feature>
<evidence type="ECO:0000256" key="3">
    <source>
        <dbReference type="SAM" id="Phobius"/>
    </source>
</evidence>
<evidence type="ECO:0000313" key="5">
    <source>
        <dbReference type="EMBL" id="CDY26936.1"/>
    </source>
</evidence>
<keyword evidence="3" id="KW-0812">Transmembrane</keyword>
<name>A0A078GNP6_BRANA</name>
<protein>
    <submittedName>
        <fullName evidence="5">BnaC09g36470D protein</fullName>
    </submittedName>
</protein>
<accession>A0A078GNP6</accession>
<evidence type="ECO:0000256" key="2">
    <source>
        <dbReference type="ARBA" id="ARBA00022840"/>
    </source>
</evidence>
<reference evidence="5 6" key="1">
    <citation type="journal article" date="2014" name="Science">
        <title>Plant genetics. Early allopolyploid evolution in the post-Neolithic Brassica napus oilseed genome.</title>
        <authorList>
            <person name="Chalhoub B."/>
            <person name="Denoeud F."/>
            <person name="Liu S."/>
            <person name="Parkin I.A."/>
            <person name="Tang H."/>
            <person name="Wang X."/>
            <person name="Chiquet J."/>
            <person name="Belcram H."/>
            <person name="Tong C."/>
            <person name="Samans B."/>
            <person name="Correa M."/>
            <person name="Da Silva C."/>
            <person name="Just J."/>
            <person name="Falentin C."/>
            <person name="Koh C.S."/>
            <person name="Le Clainche I."/>
            <person name="Bernard M."/>
            <person name="Bento P."/>
            <person name="Noel B."/>
            <person name="Labadie K."/>
            <person name="Alberti A."/>
            <person name="Charles M."/>
            <person name="Arnaud D."/>
            <person name="Guo H."/>
            <person name="Daviaud C."/>
            <person name="Alamery S."/>
            <person name="Jabbari K."/>
            <person name="Zhao M."/>
            <person name="Edger P.P."/>
            <person name="Chelaifa H."/>
            <person name="Tack D."/>
            <person name="Lassalle G."/>
            <person name="Mestiri I."/>
            <person name="Schnel N."/>
            <person name="Le Paslier M.C."/>
            <person name="Fan G."/>
            <person name="Renault V."/>
            <person name="Bayer P.E."/>
            <person name="Golicz A.A."/>
            <person name="Manoli S."/>
            <person name="Lee T.H."/>
            <person name="Thi V.H."/>
            <person name="Chalabi S."/>
            <person name="Hu Q."/>
            <person name="Fan C."/>
            <person name="Tollenaere R."/>
            <person name="Lu Y."/>
            <person name="Battail C."/>
            <person name="Shen J."/>
            <person name="Sidebottom C.H."/>
            <person name="Wang X."/>
            <person name="Canaguier A."/>
            <person name="Chauveau A."/>
            <person name="Berard A."/>
            <person name="Deniot G."/>
            <person name="Guan M."/>
            <person name="Liu Z."/>
            <person name="Sun F."/>
            <person name="Lim Y.P."/>
            <person name="Lyons E."/>
            <person name="Town C.D."/>
            <person name="Bancroft I."/>
            <person name="Wang X."/>
            <person name="Meng J."/>
            <person name="Ma J."/>
            <person name="Pires J.C."/>
            <person name="King G.J."/>
            <person name="Brunel D."/>
            <person name="Delourme R."/>
            <person name="Renard M."/>
            <person name="Aury J.M."/>
            <person name="Adams K.L."/>
            <person name="Batley J."/>
            <person name="Snowdon R.J."/>
            <person name="Tost J."/>
            <person name="Edwards D."/>
            <person name="Zhou Y."/>
            <person name="Hua W."/>
            <person name="Sharpe A.G."/>
            <person name="Paterson A.H."/>
            <person name="Guan C."/>
            <person name="Wincker P."/>
        </authorList>
    </citation>
    <scope>NUCLEOTIDE SEQUENCE [LARGE SCALE GENOMIC DNA]</scope>
    <source>
        <strain evidence="6">cv. Darmor-bzh</strain>
    </source>
</reference>
<dbReference type="AlphaFoldDB" id="A0A078GNP6"/>
<keyword evidence="1" id="KW-0547">Nucleotide-binding</keyword>
<keyword evidence="2" id="KW-0067">ATP-binding</keyword>
<evidence type="ECO:0000259" key="4">
    <source>
        <dbReference type="PROSITE" id="PS50053"/>
    </source>
</evidence>